<organism evidence="2 3">
    <name type="scientific">Herbaspirillum robiniae</name>
    <dbReference type="NCBI Taxonomy" id="2014887"/>
    <lineage>
        <taxon>Bacteria</taxon>
        <taxon>Pseudomonadati</taxon>
        <taxon>Pseudomonadota</taxon>
        <taxon>Betaproteobacteria</taxon>
        <taxon>Burkholderiales</taxon>
        <taxon>Oxalobacteraceae</taxon>
        <taxon>Herbaspirillum</taxon>
    </lineage>
</organism>
<evidence type="ECO:0000313" key="2">
    <source>
        <dbReference type="EMBL" id="OWY28981.1"/>
    </source>
</evidence>
<keyword evidence="1" id="KW-0732">Signal</keyword>
<feature type="signal peptide" evidence="1">
    <location>
        <begin position="1"/>
        <end position="17"/>
    </location>
</feature>
<name>A0A246WRE4_9BURK</name>
<evidence type="ECO:0000256" key="1">
    <source>
        <dbReference type="SAM" id="SignalP"/>
    </source>
</evidence>
<accession>A0A246WRE4</accession>
<feature type="chain" id="PRO_5012038072" description="DUF3828 domain-containing protein" evidence="1">
    <location>
        <begin position="18"/>
        <end position="184"/>
    </location>
</feature>
<evidence type="ECO:0000313" key="3">
    <source>
        <dbReference type="Proteomes" id="UP000197596"/>
    </source>
</evidence>
<comment type="caution">
    <text evidence="2">The sequence shown here is derived from an EMBL/GenBank/DDBJ whole genome shotgun (WGS) entry which is preliminary data.</text>
</comment>
<dbReference type="EMBL" id="NJGU01000006">
    <property type="protein sequence ID" value="OWY28981.1"/>
    <property type="molecule type" value="Genomic_DNA"/>
</dbReference>
<proteinExistence type="predicted"/>
<dbReference type="PROSITE" id="PS51257">
    <property type="entry name" value="PROKAR_LIPOPROTEIN"/>
    <property type="match status" value="1"/>
</dbReference>
<dbReference type="Proteomes" id="UP000197596">
    <property type="component" value="Unassembled WGS sequence"/>
</dbReference>
<protein>
    <recommendedName>
        <fullName evidence="4">DUF3828 domain-containing protein</fullName>
    </recommendedName>
</protein>
<reference evidence="2 3" key="1">
    <citation type="submission" date="2017-06" db="EMBL/GenBank/DDBJ databases">
        <title>Herbaspirillum phytohormonus sp. nov., isolated from the root nodule of Robinia pseudoacacia in lead-zinc mine.</title>
        <authorList>
            <person name="Fan M."/>
            <person name="Lin Y."/>
        </authorList>
    </citation>
    <scope>NUCLEOTIDE SEQUENCE [LARGE SCALE GENOMIC DNA]</scope>
    <source>
        <strain evidence="2 3">HZ10</strain>
    </source>
</reference>
<gene>
    <name evidence="2" type="ORF">CEJ42_13545</name>
</gene>
<dbReference type="AlphaFoldDB" id="A0A246WRE4"/>
<sequence>MKRIGKILIVAASLLLAACSGNDEGKAKELVNDFYQSHQTAHPSGALTLKELITFRRFLSVPLFDLLKDVSVAEEARVAQSAADPLPPLFEGDIFTANPAGASTFRVLKCEMQERESTCSVELIFSDAKLKSPSKWIDKVQLTRDARGWVIDNIDYAGGAAPMRSGNLQDALRKLLKRDTPPLQ</sequence>
<dbReference type="RefSeq" id="WP_088751409.1">
    <property type="nucleotide sequence ID" value="NZ_NJGU01000006.1"/>
</dbReference>
<evidence type="ECO:0008006" key="4">
    <source>
        <dbReference type="Google" id="ProtNLM"/>
    </source>
</evidence>